<evidence type="ECO:0000313" key="2">
    <source>
        <dbReference type="EMBL" id="MBB5816007.1"/>
    </source>
</evidence>
<evidence type="ECO:0000256" key="1">
    <source>
        <dbReference type="SAM" id="Phobius"/>
    </source>
</evidence>
<keyword evidence="1" id="KW-0812">Transmembrane</keyword>
<organism evidence="2 3">
    <name type="scientific">Streptomyces collinus</name>
    <dbReference type="NCBI Taxonomy" id="42684"/>
    <lineage>
        <taxon>Bacteria</taxon>
        <taxon>Bacillati</taxon>
        <taxon>Actinomycetota</taxon>
        <taxon>Actinomycetes</taxon>
        <taxon>Kitasatosporales</taxon>
        <taxon>Streptomycetaceae</taxon>
        <taxon>Streptomyces</taxon>
    </lineage>
</organism>
<evidence type="ECO:0000313" key="3">
    <source>
        <dbReference type="Proteomes" id="UP000579531"/>
    </source>
</evidence>
<reference evidence="2 3" key="1">
    <citation type="submission" date="2020-08" db="EMBL/GenBank/DDBJ databases">
        <title>Sequencing the genomes of 1000 actinobacteria strains.</title>
        <authorList>
            <person name="Klenk H.-P."/>
        </authorList>
    </citation>
    <scope>NUCLEOTIDE SEQUENCE [LARGE SCALE GENOMIC DNA]</scope>
    <source>
        <strain evidence="2 3">DSM 40129</strain>
    </source>
</reference>
<sequence length="235" mass="24056">MLRTLPGSAPAAMSFTRVSGLAALGFALLIVAGNVVLVPAGLPRTGAGIEEVDGFFRAHHDLVGIGSALTPAAWVLATVFGAGAVRVLWQAEGERGSAWALVGFAGLLSQNAAFAGVIALRLALASTAADGVGADLGLWALHDALFTLNGTFLALALVGLSLGGLRTGLVHPWHSAWGLVSAALMFGSAVLTPWVIDRLGPLGLLGLAGWLMWVVWLVGYGIVLLRAEPGRPTGR</sequence>
<comment type="caution">
    <text evidence="2">The sequence shown here is derived from an EMBL/GenBank/DDBJ whole genome shotgun (WGS) entry which is preliminary data.</text>
</comment>
<accession>A0AA89Q7W8</accession>
<dbReference type="GeneID" id="93843456"/>
<proteinExistence type="predicted"/>
<feature type="transmembrane region" description="Helical" evidence="1">
    <location>
        <begin position="177"/>
        <end position="196"/>
    </location>
</feature>
<dbReference type="EMBL" id="JACHLX010000001">
    <property type="protein sequence ID" value="MBB5816007.1"/>
    <property type="molecule type" value="Genomic_DNA"/>
</dbReference>
<name>A0AA89Q7W8_STRCU</name>
<dbReference type="AlphaFoldDB" id="A0AA89Q7W8"/>
<dbReference type="Proteomes" id="UP000579531">
    <property type="component" value="Unassembled WGS sequence"/>
</dbReference>
<feature type="transmembrane region" description="Helical" evidence="1">
    <location>
        <begin position="202"/>
        <end position="225"/>
    </location>
</feature>
<dbReference type="RefSeq" id="WP_229856962.1">
    <property type="nucleotide sequence ID" value="NZ_BAABFE010000005.1"/>
</dbReference>
<gene>
    <name evidence="2" type="ORF">HNR72_007035</name>
</gene>
<keyword evidence="1" id="KW-1133">Transmembrane helix</keyword>
<feature type="transmembrane region" description="Helical" evidence="1">
    <location>
        <begin position="101"/>
        <end position="124"/>
    </location>
</feature>
<feature type="transmembrane region" description="Helical" evidence="1">
    <location>
        <begin position="21"/>
        <end position="42"/>
    </location>
</feature>
<feature type="transmembrane region" description="Helical" evidence="1">
    <location>
        <begin position="144"/>
        <end position="165"/>
    </location>
</feature>
<keyword evidence="1" id="KW-0472">Membrane</keyword>
<protein>
    <submittedName>
        <fullName evidence="2">Uncharacterized protein</fullName>
    </submittedName>
</protein>
<keyword evidence="3" id="KW-1185">Reference proteome</keyword>
<feature type="transmembrane region" description="Helical" evidence="1">
    <location>
        <begin position="62"/>
        <end position="89"/>
    </location>
</feature>